<evidence type="ECO:0000256" key="4">
    <source>
        <dbReference type="ARBA" id="ARBA00023136"/>
    </source>
</evidence>
<gene>
    <name evidence="5" type="ORF">EZS28_029981</name>
</gene>
<dbReference type="InterPro" id="IPR027417">
    <property type="entry name" value="P-loop_NTPase"/>
</dbReference>
<dbReference type="EMBL" id="SNRW01011940">
    <property type="protein sequence ID" value="KAA6374493.1"/>
    <property type="molecule type" value="Genomic_DNA"/>
</dbReference>
<evidence type="ECO:0000256" key="3">
    <source>
        <dbReference type="ARBA" id="ARBA00022989"/>
    </source>
</evidence>
<keyword evidence="1" id="KW-0813">Transport</keyword>
<dbReference type="InterPro" id="IPR050835">
    <property type="entry name" value="ABC_transporter_sub-D"/>
</dbReference>
<dbReference type="Proteomes" id="UP000324800">
    <property type="component" value="Unassembled WGS sequence"/>
</dbReference>
<evidence type="ECO:0000256" key="1">
    <source>
        <dbReference type="ARBA" id="ARBA00022448"/>
    </source>
</evidence>
<keyword evidence="3" id="KW-1133">Transmembrane helix</keyword>
<organism evidence="5 6">
    <name type="scientific">Streblomastix strix</name>
    <dbReference type="NCBI Taxonomy" id="222440"/>
    <lineage>
        <taxon>Eukaryota</taxon>
        <taxon>Metamonada</taxon>
        <taxon>Preaxostyla</taxon>
        <taxon>Oxymonadida</taxon>
        <taxon>Streblomastigidae</taxon>
        <taxon>Streblomastix</taxon>
    </lineage>
</organism>
<accession>A0A5J4UW05</accession>
<evidence type="ECO:0000256" key="2">
    <source>
        <dbReference type="ARBA" id="ARBA00022692"/>
    </source>
</evidence>
<dbReference type="Gene3D" id="3.40.50.300">
    <property type="entry name" value="P-loop containing nucleotide triphosphate hydrolases"/>
    <property type="match status" value="1"/>
</dbReference>
<keyword evidence="4" id="KW-0472">Membrane</keyword>
<comment type="caution">
    <text evidence="5">The sequence shown here is derived from an EMBL/GenBank/DDBJ whole genome shotgun (WGS) entry which is preliminary data.</text>
</comment>
<dbReference type="AlphaFoldDB" id="A0A5J4UW05"/>
<proteinExistence type="predicted"/>
<dbReference type="SUPFAM" id="SSF52540">
    <property type="entry name" value="P-loop containing nucleoside triphosphate hydrolases"/>
    <property type="match status" value="1"/>
</dbReference>
<name>A0A5J4UW05_9EUKA</name>
<protein>
    <submittedName>
        <fullName evidence="5">Uncharacterized protein</fullName>
    </submittedName>
</protein>
<sequence length="80" mass="8935">MQLLSFARIIKNASNISFLFLDEATSALTAEHESEMYQILNELGISYHTVGHGGLQLQSFHNKQLELKGGISGQWELTDL</sequence>
<evidence type="ECO:0000313" key="6">
    <source>
        <dbReference type="Proteomes" id="UP000324800"/>
    </source>
</evidence>
<evidence type="ECO:0000313" key="5">
    <source>
        <dbReference type="EMBL" id="KAA6374493.1"/>
    </source>
</evidence>
<dbReference type="PANTHER" id="PTHR11384">
    <property type="entry name" value="ATP-BINDING CASSETTE, SUB-FAMILY D MEMBER"/>
    <property type="match status" value="1"/>
</dbReference>
<keyword evidence="2" id="KW-0812">Transmembrane</keyword>
<dbReference type="PANTHER" id="PTHR11384:SF59">
    <property type="entry name" value="LYSOSOMAL COBALAMIN TRANSPORTER ABCD4"/>
    <property type="match status" value="1"/>
</dbReference>
<dbReference type="OrthoDB" id="422637at2759"/>
<reference evidence="5 6" key="1">
    <citation type="submission" date="2019-03" db="EMBL/GenBank/DDBJ databases">
        <title>Single cell metagenomics reveals metabolic interactions within the superorganism composed of flagellate Streblomastix strix and complex community of Bacteroidetes bacteria on its surface.</title>
        <authorList>
            <person name="Treitli S.C."/>
            <person name="Kolisko M."/>
            <person name="Husnik F."/>
            <person name="Keeling P."/>
            <person name="Hampl V."/>
        </authorList>
    </citation>
    <scope>NUCLEOTIDE SEQUENCE [LARGE SCALE GENOMIC DNA]</scope>
    <source>
        <strain evidence="5">ST1C</strain>
    </source>
</reference>